<comment type="subcellular location">
    <subcellularLocation>
        <location evidence="1">Nucleus</location>
    </subcellularLocation>
</comment>
<sequence>MNNFSSVVSASQVCRKTKQNITTMVKTKAQSKKPQKRGIDFKKIKRKIGRKLPPPKNATNTEIKSKAIVLPEQSVASEKTGLAVSKKGLTLKELLQQTSHHNSKVRKDALIGIKDIFLKHPAELKLHKLAVIEKLRERIGDDDKLVRETLYQLFKSVIFPGCKEDNQGPLISLMMAYIFNALTHLAIDVRLMAFSFVDLVVQYNPSSFSLYAEKILQNYEDILRKNQIFLEDKSKLKNILGGLVHCLSLLPCNKRENDSSSKNNTPAEDILHAFEPEVSREPTRFTGVTKKLKDLLPILVTCFQDYMPMVHTIAQLGAPLFDSMLLILQSIDLVVKFLGCGIGRSQQYTQTLLLTLQKPDTTTYDQFISLAMLKKLWDIFPLNLVHHQSKKDDDRIFMLNIVITEIFLQLSNWNYPSTALLEKFLEFIERSLSTKIQSNKGLNEKHLLPLISYIPKLTMGISGHWRSRILQSFTEAFMNCNPASSMKLACLSTINEMLDPEKNWLYMDGTDPTILDYQITWIRELAPLLTLLGDKNPTCSKAVLSLQLRLGQAAPPNSPFSQEFDNMQYIMRDFYSSQIDERSVCYGPFIRLSEDVQEISICCLYYFSFMDSLLLQSLVSCCLCPDLEPSLLFRILEVLQSAYRVGHIQVADYISFLVTLLSRFQVYPEETYPFMKHEARSNCGTYKSVTSVVCSCLSQIGDAHLVFQMLEKIIVDLICAKQPVDNMCGLLRLLITFDSKPSRLSEESIINISHTLPEYLMDIVSNDLEDDHESITAISVKRRKYYLLPPFILFHRSNRLLSLVLNVMGSWVSEICSLLASDSQTSSTIDSSSRLRAIISMLLLMHEDVKIQRILSSCEMQIKNILQNLSTLLSSVEIKLMTIREKHKIQSAHDQLKAIASKLFIDSQNLGETASASENMLQQAKPKRPSPHPSSFRRCLSPPQAATPLPGFTQTLRPIKGPRVLPIINLTIKQRKEKRETKKMQSQISAFFKPDSSPQKEAEDQSPFTVDFGDYSEKIIKEPEIIITYKRRTPCLDSKFISKESMNQDSVEKFTKLGPTKCGKVLNKKRNYAQLHLEVGQSNFLLHTCKECGFKYAPGDEGDERIHKTVHKNYTHGISFKGWRNEKIIDVPLLERGRIILVQGDDPHTQQNKIQDVVKMMEMELGDGWILHKNCKVYLFVSSQRISGCLVTESIKKAYRISASSVIKKHDSDAAKERSSSVSLQFGNVSFEREIIRRDSSAVESEKSIDGIILCEDEGVPAVCGVRAIWVAPYNRRKRIATNLLEAARKSFCTGVTLEHTQLAFSQPTSLGKALISSYTGGSFLVYTTADLN</sequence>
<keyword evidence="16" id="KW-1185">Reference proteome</keyword>
<dbReference type="Pfam" id="PF13880">
    <property type="entry name" value="Acetyltransf_13"/>
    <property type="match status" value="1"/>
</dbReference>
<keyword evidence="7" id="KW-0539">Nucleus</keyword>
<evidence type="ECO:0000256" key="4">
    <source>
        <dbReference type="ARBA" id="ARBA00022723"/>
    </source>
</evidence>
<evidence type="ECO:0000259" key="14">
    <source>
        <dbReference type="Pfam" id="PF25781"/>
    </source>
</evidence>
<dbReference type="GO" id="GO:0005634">
    <property type="term" value="C:nucleus"/>
    <property type="evidence" value="ECO:0007669"/>
    <property type="project" value="UniProtKB-SubCell"/>
</dbReference>
<proteinExistence type="inferred from homology"/>
<dbReference type="PANTHER" id="PTHR45884:SF2">
    <property type="entry name" value="N-ACETYLTRANSFERASE ECO"/>
    <property type="match status" value="1"/>
</dbReference>
<evidence type="ECO:0000256" key="10">
    <source>
        <dbReference type="SAM" id="MobiDB-lite"/>
    </source>
</evidence>
<accession>A0AAD2DRC1</accession>
<dbReference type="InterPro" id="IPR028009">
    <property type="entry name" value="ESCO_Acetyltransf_dom"/>
</dbReference>
<feature type="domain" description="N-acetyltransferase ESCO acetyl-transferase" evidence="13">
    <location>
        <begin position="1260"/>
        <end position="1327"/>
    </location>
</feature>
<keyword evidence="5" id="KW-0863">Zinc-finger</keyword>
<evidence type="ECO:0000313" key="15">
    <source>
        <dbReference type="EMBL" id="CAI9760886.1"/>
    </source>
</evidence>
<evidence type="ECO:0000256" key="3">
    <source>
        <dbReference type="ARBA" id="ARBA00022679"/>
    </source>
</evidence>
<dbReference type="Pfam" id="PF13878">
    <property type="entry name" value="zf-C2H2_3"/>
    <property type="match status" value="1"/>
</dbReference>
<evidence type="ECO:0000256" key="8">
    <source>
        <dbReference type="ARBA" id="ARBA00023306"/>
    </source>
</evidence>
<evidence type="ECO:0000259" key="13">
    <source>
        <dbReference type="Pfam" id="PF13880"/>
    </source>
</evidence>
<keyword evidence="6" id="KW-0862">Zinc</keyword>
<evidence type="ECO:0000313" key="16">
    <source>
        <dbReference type="Proteomes" id="UP000834106"/>
    </source>
</evidence>
<dbReference type="GO" id="GO:0008270">
    <property type="term" value="F:zinc ion binding"/>
    <property type="evidence" value="ECO:0007669"/>
    <property type="project" value="UniProtKB-KW"/>
</dbReference>
<dbReference type="Proteomes" id="UP000834106">
    <property type="component" value="Chromosome 5"/>
</dbReference>
<feature type="region of interest" description="Disordered" evidence="10">
    <location>
        <begin position="915"/>
        <end position="938"/>
    </location>
</feature>
<keyword evidence="9" id="KW-0012">Acyltransferase</keyword>
<dbReference type="InterPro" id="IPR028005">
    <property type="entry name" value="AcTrfase_ESCO_Znf_dom"/>
</dbReference>
<keyword evidence="8" id="KW-0131">Cell cycle</keyword>
<dbReference type="PANTHER" id="PTHR45884">
    <property type="entry name" value="N-ACETYLTRANSFERASE ECO"/>
    <property type="match status" value="1"/>
</dbReference>
<evidence type="ECO:0000256" key="6">
    <source>
        <dbReference type="ARBA" id="ARBA00022833"/>
    </source>
</evidence>
<feature type="domain" description="TEX10-like TPR repeats" evidence="14">
    <location>
        <begin position="520"/>
        <end position="874"/>
    </location>
</feature>
<reference evidence="15" key="1">
    <citation type="submission" date="2023-05" db="EMBL/GenBank/DDBJ databases">
        <authorList>
            <person name="Huff M."/>
        </authorList>
    </citation>
    <scope>NUCLEOTIDE SEQUENCE</scope>
</reference>
<dbReference type="Pfam" id="PF25781">
    <property type="entry name" value="TPR_TEX10"/>
    <property type="match status" value="1"/>
</dbReference>
<dbReference type="InterPro" id="IPR057949">
    <property type="entry name" value="TPR_TEX10"/>
</dbReference>
<feature type="domain" description="N-acetyltransferase ESCO zinc-finger" evidence="12">
    <location>
        <begin position="1074"/>
        <end position="1113"/>
    </location>
</feature>
<keyword evidence="4" id="KW-0479">Metal-binding</keyword>
<dbReference type="InterPro" id="IPR024679">
    <property type="entry name" value="Ipi1_N"/>
</dbReference>
<evidence type="ECO:0000256" key="7">
    <source>
        <dbReference type="ARBA" id="ARBA00023242"/>
    </source>
</evidence>
<dbReference type="Gene3D" id="1.25.10.10">
    <property type="entry name" value="Leucine-rich Repeat Variant"/>
    <property type="match status" value="1"/>
</dbReference>
<dbReference type="EMBL" id="OU503040">
    <property type="protein sequence ID" value="CAI9760886.1"/>
    <property type="molecule type" value="Genomic_DNA"/>
</dbReference>
<feature type="domain" description="Pre-rRNA-processing protein Ipi1 N-terminal" evidence="11">
    <location>
        <begin position="169"/>
        <end position="232"/>
    </location>
</feature>
<comment type="similarity">
    <text evidence="2">Belongs to the acetyltransferase family. ECO subfamily.</text>
</comment>
<evidence type="ECO:0000256" key="9">
    <source>
        <dbReference type="ARBA" id="ARBA00023315"/>
    </source>
</evidence>
<dbReference type="GO" id="GO:0061733">
    <property type="term" value="F:protein-lysine-acetyltransferase activity"/>
    <property type="evidence" value="ECO:0007669"/>
    <property type="project" value="TreeGrafter"/>
</dbReference>
<evidence type="ECO:0000259" key="12">
    <source>
        <dbReference type="Pfam" id="PF13878"/>
    </source>
</evidence>
<dbReference type="FunFam" id="1.25.10.10:FF:000348">
    <property type="entry name" value="uncharacterized protein LOC106763108 isoform X2"/>
    <property type="match status" value="1"/>
</dbReference>
<dbReference type="GO" id="GO:0000785">
    <property type="term" value="C:chromatin"/>
    <property type="evidence" value="ECO:0007669"/>
    <property type="project" value="TreeGrafter"/>
</dbReference>
<evidence type="ECO:0000256" key="5">
    <source>
        <dbReference type="ARBA" id="ARBA00022771"/>
    </source>
</evidence>
<name>A0AAD2DRC1_9LAMI</name>
<evidence type="ECO:0000259" key="11">
    <source>
        <dbReference type="Pfam" id="PF12333"/>
    </source>
</evidence>
<gene>
    <name evidence="15" type="ORF">FPE_LOCUS8316</name>
</gene>
<dbReference type="InterPro" id="IPR011989">
    <property type="entry name" value="ARM-like"/>
</dbReference>
<evidence type="ECO:0000256" key="1">
    <source>
        <dbReference type="ARBA" id="ARBA00004123"/>
    </source>
</evidence>
<dbReference type="GO" id="GO:0007064">
    <property type="term" value="P:mitotic sister chromatid cohesion"/>
    <property type="evidence" value="ECO:0007669"/>
    <property type="project" value="TreeGrafter"/>
</dbReference>
<organism evidence="15 16">
    <name type="scientific">Fraxinus pennsylvanica</name>
    <dbReference type="NCBI Taxonomy" id="56036"/>
    <lineage>
        <taxon>Eukaryota</taxon>
        <taxon>Viridiplantae</taxon>
        <taxon>Streptophyta</taxon>
        <taxon>Embryophyta</taxon>
        <taxon>Tracheophyta</taxon>
        <taxon>Spermatophyta</taxon>
        <taxon>Magnoliopsida</taxon>
        <taxon>eudicotyledons</taxon>
        <taxon>Gunneridae</taxon>
        <taxon>Pentapetalae</taxon>
        <taxon>asterids</taxon>
        <taxon>lamiids</taxon>
        <taxon>Lamiales</taxon>
        <taxon>Oleaceae</taxon>
        <taxon>Oleeae</taxon>
        <taxon>Fraxinus</taxon>
    </lineage>
</organism>
<dbReference type="SUPFAM" id="SSF48371">
    <property type="entry name" value="ARM repeat"/>
    <property type="match status" value="1"/>
</dbReference>
<protein>
    <submittedName>
        <fullName evidence="15">Uncharacterized protein</fullName>
    </submittedName>
</protein>
<dbReference type="InterPro" id="IPR016024">
    <property type="entry name" value="ARM-type_fold"/>
</dbReference>
<evidence type="ECO:0000256" key="2">
    <source>
        <dbReference type="ARBA" id="ARBA00005816"/>
    </source>
</evidence>
<keyword evidence="3" id="KW-0808">Transferase</keyword>
<dbReference type="Pfam" id="PF12333">
    <property type="entry name" value="Ipi1_N"/>
    <property type="match status" value="1"/>
</dbReference>